<comment type="caution">
    <text evidence="1">The sequence shown here is derived from an EMBL/GenBank/DDBJ whole genome shotgun (WGS) entry which is preliminary data.</text>
</comment>
<evidence type="ECO:0000313" key="2">
    <source>
        <dbReference type="Proteomes" id="UP000034006"/>
    </source>
</evidence>
<gene>
    <name evidence="1" type="ORF">UW44_C0006G0019</name>
</gene>
<dbReference type="EMBL" id="LCIH01000006">
    <property type="protein sequence ID" value="KKT51901.1"/>
    <property type="molecule type" value="Genomic_DNA"/>
</dbReference>
<dbReference type="STRING" id="1618387.UW44_C0006G0019"/>
<evidence type="ECO:0000313" key="1">
    <source>
        <dbReference type="EMBL" id="KKT51901.1"/>
    </source>
</evidence>
<protein>
    <submittedName>
        <fullName evidence="1">Uncharacterized protein</fullName>
    </submittedName>
</protein>
<organism evidence="1 2">
    <name type="scientific">Candidatus Collierbacteria bacterium GW2011_GWB2_44_22</name>
    <dbReference type="NCBI Taxonomy" id="1618387"/>
    <lineage>
        <taxon>Bacteria</taxon>
        <taxon>Candidatus Collieribacteriota</taxon>
    </lineage>
</organism>
<reference evidence="1 2" key="1">
    <citation type="journal article" date="2015" name="Nature">
        <title>rRNA introns, odd ribosomes, and small enigmatic genomes across a large radiation of phyla.</title>
        <authorList>
            <person name="Brown C.T."/>
            <person name="Hug L.A."/>
            <person name="Thomas B.C."/>
            <person name="Sharon I."/>
            <person name="Castelle C.J."/>
            <person name="Singh A."/>
            <person name="Wilkins M.J."/>
            <person name="Williams K.H."/>
            <person name="Banfield J.F."/>
        </authorList>
    </citation>
    <scope>NUCLEOTIDE SEQUENCE [LARGE SCALE GENOMIC DNA]</scope>
</reference>
<dbReference type="Proteomes" id="UP000034006">
    <property type="component" value="Unassembled WGS sequence"/>
</dbReference>
<proteinExistence type="predicted"/>
<accession>A0A0G1HXN2</accession>
<name>A0A0G1HXN2_9BACT</name>
<sequence length="227" mass="26364">MSDRRPTEYPFILGLEKKTDVIPGHFSDVMQFKTNNNWIVKEFRRYDDLYLFRKQIKSEDDILRVHGRRLNTFIPEHHLIFGTNDKGEKIGFIAMRKVIGEDLSRMNTVSKELVGQLEDTLSAAVELYRLTAEALGNGYFPDLFPPQEDMTVRFGNMMWGKVEDKLGLYTVDTFPLLSMSDAENISRRLVLAVKSFESEKGVKISPEFVEKITRELIEIDKNHKRGR</sequence>
<dbReference type="AlphaFoldDB" id="A0A0G1HXN2"/>